<gene>
    <name evidence="1" type="ORF">CLPUN_40160</name>
</gene>
<dbReference type="EMBL" id="LZZM01000201">
    <property type="protein sequence ID" value="OOM74311.1"/>
    <property type="molecule type" value="Genomic_DNA"/>
</dbReference>
<dbReference type="Pfam" id="PF05717">
    <property type="entry name" value="TnpB_IS66"/>
    <property type="match status" value="1"/>
</dbReference>
<sequence>MLNNASDFEKIYIACGYSDLIRGIDGFASMIQQEFNLDPFKTGILFLFCGIKTDCIKGLLWEGDGFLLLYKRLEKQEDFNGHVMNMK</sequence>
<comment type="caution">
    <text evidence="1">The sequence shown here is derived from an EMBL/GenBank/DDBJ whole genome shotgun (WGS) entry which is preliminary data.</text>
</comment>
<organism evidence="1 2">
    <name type="scientific">Clostridium puniceum</name>
    <dbReference type="NCBI Taxonomy" id="29367"/>
    <lineage>
        <taxon>Bacteria</taxon>
        <taxon>Bacillati</taxon>
        <taxon>Bacillota</taxon>
        <taxon>Clostridia</taxon>
        <taxon>Eubacteriales</taxon>
        <taxon>Clostridiaceae</taxon>
        <taxon>Clostridium</taxon>
    </lineage>
</organism>
<evidence type="ECO:0000313" key="1">
    <source>
        <dbReference type="EMBL" id="OOM74311.1"/>
    </source>
</evidence>
<evidence type="ECO:0000313" key="2">
    <source>
        <dbReference type="Proteomes" id="UP000190890"/>
    </source>
</evidence>
<keyword evidence="2" id="KW-1185">Reference proteome</keyword>
<name>A0A1S8T9N6_9CLOT</name>
<dbReference type="PANTHER" id="PTHR36455:SF1">
    <property type="entry name" value="BLR8292 PROTEIN"/>
    <property type="match status" value="1"/>
</dbReference>
<dbReference type="PANTHER" id="PTHR36455">
    <property type="match status" value="1"/>
</dbReference>
<dbReference type="AlphaFoldDB" id="A0A1S8T9N6"/>
<dbReference type="Proteomes" id="UP000190890">
    <property type="component" value="Unassembled WGS sequence"/>
</dbReference>
<dbReference type="NCBIfam" id="NF033819">
    <property type="entry name" value="IS66_TnpB"/>
    <property type="match status" value="1"/>
</dbReference>
<dbReference type="InterPro" id="IPR008878">
    <property type="entry name" value="Transposase_IS66_Orf2"/>
</dbReference>
<dbReference type="STRING" id="29367.CLPUN_40160"/>
<dbReference type="OrthoDB" id="4956084at2"/>
<dbReference type="RefSeq" id="WP_077848995.1">
    <property type="nucleotide sequence ID" value="NZ_LZZM01000201.1"/>
</dbReference>
<reference evidence="1 2" key="1">
    <citation type="submission" date="2016-05" db="EMBL/GenBank/DDBJ databases">
        <title>Microbial solvent formation.</title>
        <authorList>
            <person name="Poehlein A."/>
            <person name="Montoya Solano J.D."/>
            <person name="Flitsch S."/>
            <person name="Krabben P."/>
            <person name="Duerre P."/>
            <person name="Daniel R."/>
        </authorList>
    </citation>
    <scope>NUCLEOTIDE SEQUENCE [LARGE SCALE GENOMIC DNA]</scope>
    <source>
        <strain evidence="1 2">DSM 2619</strain>
    </source>
</reference>
<proteinExistence type="predicted"/>
<protein>
    <submittedName>
        <fullName evidence="1">IS66 Orf2 like protein</fullName>
    </submittedName>
</protein>
<accession>A0A1S8T9N6</accession>